<gene>
    <name evidence="2" type="ORF">EYF80_004899</name>
</gene>
<feature type="region of interest" description="Disordered" evidence="1">
    <location>
        <begin position="1"/>
        <end position="20"/>
    </location>
</feature>
<evidence type="ECO:0000256" key="1">
    <source>
        <dbReference type="SAM" id="MobiDB-lite"/>
    </source>
</evidence>
<sequence length="100" mass="11217">MRRVPTPGENGERLSRTGAVSVTREKRLLGNDRAFQHDVHKGPEPMTLATRYMWRTASSTMVAPGQRDDAYASSRVRQALAASTTTQQCPGWMEVLGWRK</sequence>
<reference evidence="2 3" key="1">
    <citation type="submission" date="2019-03" db="EMBL/GenBank/DDBJ databases">
        <title>First draft genome of Liparis tanakae, snailfish: a comprehensive survey of snailfish specific genes.</title>
        <authorList>
            <person name="Kim W."/>
            <person name="Song I."/>
            <person name="Jeong J.-H."/>
            <person name="Kim D."/>
            <person name="Kim S."/>
            <person name="Ryu S."/>
            <person name="Song J.Y."/>
            <person name="Lee S.K."/>
        </authorList>
    </citation>
    <scope>NUCLEOTIDE SEQUENCE [LARGE SCALE GENOMIC DNA]</scope>
    <source>
        <tissue evidence="2">Muscle</tissue>
    </source>
</reference>
<organism evidence="2 3">
    <name type="scientific">Liparis tanakae</name>
    <name type="common">Tanaka's snailfish</name>
    <dbReference type="NCBI Taxonomy" id="230148"/>
    <lineage>
        <taxon>Eukaryota</taxon>
        <taxon>Metazoa</taxon>
        <taxon>Chordata</taxon>
        <taxon>Craniata</taxon>
        <taxon>Vertebrata</taxon>
        <taxon>Euteleostomi</taxon>
        <taxon>Actinopterygii</taxon>
        <taxon>Neopterygii</taxon>
        <taxon>Teleostei</taxon>
        <taxon>Neoteleostei</taxon>
        <taxon>Acanthomorphata</taxon>
        <taxon>Eupercaria</taxon>
        <taxon>Perciformes</taxon>
        <taxon>Cottioidei</taxon>
        <taxon>Cottales</taxon>
        <taxon>Liparidae</taxon>
        <taxon>Liparis</taxon>
    </lineage>
</organism>
<dbReference type="EMBL" id="SRLO01000024">
    <property type="protein sequence ID" value="TNN84854.1"/>
    <property type="molecule type" value="Genomic_DNA"/>
</dbReference>
<keyword evidence="3" id="KW-1185">Reference proteome</keyword>
<evidence type="ECO:0000313" key="3">
    <source>
        <dbReference type="Proteomes" id="UP000314294"/>
    </source>
</evidence>
<name>A0A4Z2J4N7_9TELE</name>
<protein>
    <submittedName>
        <fullName evidence="2">Uncharacterized protein</fullName>
    </submittedName>
</protein>
<evidence type="ECO:0000313" key="2">
    <source>
        <dbReference type="EMBL" id="TNN84854.1"/>
    </source>
</evidence>
<accession>A0A4Z2J4N7</accession>
<comment type="caution">
    <text evidence="2">The sequence shown here is derived from an EMBL/GenBank/DDBJ whole genome shotgun (WGS) entry which is preliminary data.</text>
</comment>
<dbReference type="AlphaFoldDB" id="A0A4Z2J4N7"/>
<proteinExistence type="predicted"/>
<dbReference type="Proteomes" id="UP000314294">
    <property type="component" value="Unassembled WGS sequence"/>
</dbReference>